<feature type="region of interest" description="Disordered" evidence="2">
    <location>
        <begin position="96"/>
        <end position="124"/>
    </location>
</feature>
<evidence type="ECO:0000259" key="3">
    <source>
        <dbReference type="PROSITE" id="PS50969"/>
    </source>
</evidence>
<sequence length="366" mass="40824">MSDVHVGEQSGRYTPAGRPAAGGVKSLWQGRLRSCVALSEQREKQLPLSREDSESSAVYYDATAPSSLAVSGLTDTTMQSAESSIYNSLCSRGQVFSSGSSSNRTRRRLRAAAKTAERHREEELQESHESVSRVLFSNYLLEQLEPQDGTPVLTVVFDLDETLVSNRNVGASGAILRPYCLHMLNALRYMKGIEVVLWTASTKETAMPVVKQLCQSGTVFDDVIYRNNVWFTEPLHTKDLRLLGRNMDRLLIFDNAPNCLKFNPQNAVITDDFRGNVSGGDATLVNVYYIVERVYHSCITGMTVPETLLKTAEENFLCSSVILELPLAWKMLPLSEIPPLKIPPHGHFFRAHSAPLDESIMKHWVM</sequence>
<dbReference type="InterPro" id="IPR050365">
    <property type="entry name" value="TIM50"/>
</dbReference>
<organism evidence="4">
    <name type="scientific">Trypanosoma vivax (strain Y486)</name>
    <dbReference type="NCBI Taxonomy" id="1055687"/>
    <lineage>
        <taxon>Eukaryota</taxon>
        <taxon>Discoba</taxon>
        <taxon>Euglenozoa</taxon>
        <taxon>Kinetoplastea</taxon>
        <taxon>Metakinetoplastina</taxon>
        <taxon>Trypanosomatida</taxon>
        <taxon>Trypanosomatidae</taxon>
        <taxon>Trypanosoma</taxon>
        <taxon>Duttonella</taxon>
    </lineage>
</organism>
<dbReference type="PROSITE" id="PS50969">
    <property type="entry name" value="FCP1"/>
    <property type="match status" value="1"/>
</dbReference>
<comment type="similarity">
    <text evidence="1">Belongs to the TIM50 family.</text>
</comment>
<dbReference type="VEuPathDB" id="TriTrypDB:TvY486_1105150"/>
<dbReference type="GO" id="GO:0015031">
    <property type="term" value="P:protein transport"/>
    <property type="evidence" value="ECO:0007669"/>
    <property type="project" value="UniProtKB-KW"/>
</dbReference>
<evidence type="ECO:0000313" key="4">
    <source>
        <dbReference type="EMBL" id="CCC53031.1"/>
    </source>
</evidence>
<keyword evidence="1" id="KW-0496">Mitochondrion</keyword>
<dbReference type="Gene3D" id="3.40.50.1000">
    <property type="entry name" value="HAD superfamily/HAD-like"/>
    <property type="match status" value="1"/>
</dbReference>
<dbReference type="EMBL" id="HE573027">
    <property type="protein sequence ID" value="CCC53031.1"/>
    <property type="molecule type" value="Genomic_DNA"/>
</dbReference>
<comment type="function">
    <text evidence="1">Essential component of the TIM23 complex, a complex that mediates the translocation of transit peptide-containing proteins across the mitochondrial inner membrane.</text>
</comment>
<dbReference type="InterPro" id="IPR004274">
    <property type="entry name" value="FCP1_dom"/>
</dbReference>
<dbReference type="SMART" id="SM00577">
    <property type="entry name" value="CPDc"/>
    <property type="match status" value="1"/>
</dbReference>
<keyword evidence="1" id="KW-0813">Transport</keyword>
<dbReference type="FunFam" id="3.40.50.1000:FF:000159">
    <property type="entry name" value="TFIIF-stimulated CTD phosphatase"/>
    <property type="match status" value="1"/>
</dbReference>
<protein>
    <recommendedName>
        <fullName evidence="1">Mitochondrial import inner membrane translocase subunit TIM50</fullName>
    </recommendedName>
</protein>
<accession>G0UB44</accession>
<gene>
    <name evidence="4" type="ORF">TVY486_1105150</name>
</gene>
<dbReference type="SUPFAM" id="SSF56784">
    <property type="entry name" value="HAD-like"/>
    <property type="match status" value="1"/>
</dbReference>
<keyword evidence="1" id="KW-0809">Transit peptide</keyword>
<comment type="subcellular location">
    <subcellularLocation>
        <location evidence="1">Mitochondrion inner membrane</location>
        <topology evidence="1">Single-pass membrane protein</topology>
    </subcellularLocation>
</comment>
<dbReference type="AlphaFoldDB" id="G0UB44"/>
<dbReference type="PANTHER" id="PTHR12210">
    <property type="entry name" value="DULLARD PROTEIN PHOSPHATASE"/>
    <property type="match status" value="1"/>
</dbReference>
<feature type="compositionally biased region" description="Basic and acidic residues" evidence="2">
    <location>
        <begin position="115"/>
        <end position="124"/>
    </location>
</feature>
<dbReference type="InterPro" id="IPR036412">
    <property type="entry name" value="HAD-like_sf"/>
</dbReference>
<proteinExistence type="inferred from homology"/>
<name>G0UB44_TRYVY</name>
<evidence type="ECO:0000256" key="1">
    <source>
        <dbReference type="RuleBase" id="RU365079"/>
    </source>
</evidence>
<keyword evidence="1" id="KW-0811">Translocation</keyword>
<evidence type="ECO:0000256" key="2">
    <source>
        <dbReference type="SAM" id="MobiDB-lite"/>
    </source>
</evidence>
<dbReference type="GO" id="GO:0005744">
    <property type="term" value="C:TIM23 mitochondrial import inner membrane translocase complex"/>
    <property type="evidence" value="ECO:0007669"/>
    <property type="project" value="UniProtKB-UniRule"/>
</dbReference>
<dbReference type="InterPro" id="IPR023214">
    <property type="entry name" value="HAD_sf"/>
</dbReference>
<keyword evidence="1" id="KW-0653">Protein transport</keyword>
<feature type="domain" description="FCP1 homology" evidence="3">
    <location>
        <begin position="148"/>
        <end position="294"/>
    </location>
</feature>
<comment type="subunit">
    <text evidence="1">Component of the TIM23 complex.</text>
</comment>
<reference evidence="4" key="1">
    <citation type="journal article" date="2012" name="Proc. Natl. Acad. Sci. U.S.A.">
        <title>Antigenic diversity is generated by distinct evolutionary mechanisms in African trypanosome species.</title>
        <authorList>
            <person name="Jackson A.P."/>
            <person name="Berry A."/>
            <person name="Aslett M."/>
            <person name="Allison H.C."/>
            <person name="Burton P."/>
            <person name="Vavrova-Anderson J."/>
            <person name="Brown R."/>
            <person name="Browne H."/>
            <person name="Corton N."/>
            <person name="Hauser H."/>
            <person name="Gamble J."/>
            <person name="Gilderthorp R."/>
            <person name="Marcello L."/>
            <person name="McQuillan J."/>
            <person name="Otto T.D."/>
            <person name="Quail M.A."/>
            <person name="Sanders M.J."/>
            <person name="van Tonder A."/>
            <person name="Ginger M.L."/>
            <person name="Field M.C."/>
            <person name="Barry J.D."/>
            <person name="Hertz-Fowler C."/>
            <person name="Berriman M."/>
        </authorList>
    </citation>
    <scope>NUCLEOTIDE SEQUENCE</scope>
    <source>
        <strain evidence="4">Y486</strain>
    </source>
</reference>
<dbReference type="OMA" id="PVVDQLH"/>
<dbReference type="CDD" id="cd07521">
    <property type="entry name" value="HAD_FCP1-like"/>
    <property type="match status" value="1"/>
</dbReference>
<feature type="region of interest" description="Disordered" evidence="2">
    <location>
        <begin position="1"/>
        <end position="22"/>
    </location>
</feature>
<dbReference type="Pfam" id="PF03031">
    <property type="entry name" value="NIF"/>
    <property type="match status" value="1"/>
</dbReference>